<dbReference type="EMBL" id="MG727695">
    <property type="protein sequence ID" value="AUS03622.1"/>
    <property type="molecule type" value="Genomic_DNA"/>
</dbReference>
<keyword evidence="2" id="KW-1185">Reference proteome</keyword>
<protein>
    <submittedName>
        <fullName evidence="1">Uncharacterized protein</fullName>
    </submittedName>
</protein>
<evidence type="ECO:0000313" key="2">
    <source>
        <dbReference type="Proteomes" id="UP000241154"/>
    </source>
</evidence>
<sequence>MMILYNQTTKMLSILLIMMLEQSVFHMKMIRNQLKLGGEPIL</sequence>
<accession>A0A2I7SCJ1</accession>
<name>A0A2I7SCJ1_9CAUD</name>
<dbReference type="Proteomes" id="UP000241154">
    <property type="component" value="Segment"/>
</dbReference>
<evidence type="ECO:0000313" key="1">
    <source>
        <dbReference type="EMBL" id="AUS03622.1"/>
    </source>
</evidence>
<reference evidence="2" key="1">
    <citation type="submission" date="2017-12" db="EMBL/GenBank/DDBJ databases">
        <authorList>
            <person name="Payne A.M."/>
            <person name="Imahara C."/>
            <person name="Merrill B.D."/>
            <person name="Ward A.T."/>
            <person name="Berg J.A."/>
            <person name="Hilton J.A."/>
            <person name="Fajardo C.P."/>
            <person name="Walker J.K."/>
            <person name="Breakwell D.P."/>
            <person name="Grose J.H."/>
            <person name="Hope S."/>
            <person name="Tsourkas P.K."/>
        </authorList>
    </citation>
    <scope>NUCLEOTIDE SEQUENCE [LARGE SCALE GENOMIC DNA]</scope>
</reference>
<proteinExistence type="predicted"/>
<gene>
    <name evidence="1" type="ORF">BN12_26</name>
</gene>
<organism evidence="1 2">
    <name type="scientific">Paenibacillus phage BN12</name>
    <dbReference type="NCBI Taxonomy" id="2070189"/>
    <lineage>
        <taxon>Viruses</taxon>
        <taxon>Duplodnaviria</taxon>
        <taxon>Heunggongvirae</taxon>
        <taxon>Uroviricota</taxon>
        <taxon>Caudoviricetes</taxon>
        <taxon>Fernvirus</taxon>
        <taxon>Fernvirus BN12</taxon>
    </lineage>
</organism>